<dbReference type="Pfam" id="PF03358">
    <property type="entry name" value="FMN_red"/>
    <property type="match status" value="1"/>
</dbReference>
<dbReference type="Proteomes" id="UP000215305">
    <property type="component" value="Unassembled WGS sequence"/>
</dbReference>
<dbReference type="GO" id="GO:0003677">
    <property type="term" value="F:DNA binding"/>
    <property type="evidence" value="ECO:0007669"/>
    <property type="project" value="UniProtKB-KW"/>
</dbReference>
<evidence type="ECO:0000256" key="5">
    <source>
        <dbReference type="ARBA" id="ARBA00023163"/>
    </source>
</evidence>
<keyword evidence="2" id="KW-0862">Zinc</keyword>
<comment type="caution">
    <text evidence="8">The sequence shown here is derived from an EMBL/GenBank/DDBJ whole genome shotgun (WGS) entry which is preliminary data.</text>
</comment>
<keyword evidence="6" id="KW-0539">Nucleus</keyword>
<proteinExistence type="predicted"/>
<dbReference type="Pfam" id="PF00172">
    <property type="entry name" value="Zn_clus"/>
    <property type="match status" value="1"/>
</dbReference>
<dbReference type="InterPro" id="IPR052360">
    <property type="entry name" value="Transcr_Regulatory_Proteins"/>
</dbReference>
<dbReference type="Gene3D" id="3.40.50.360">
    <property type="match status" value="1"/>
</dbReference>
<dbReference type="InterPro" id="IPR021858">
    <property type="entry name" value="Fun_TF"/>
</dbReference>
<dbReference type="InterPro" id="IPR005025">
    <property type="entry name" value="FMN_Rdtase-like_dom"/>
</dbReference>
<evidence type="ECO:0000256" key="2">
    <source>
        <dbReference type="ARBA" id="ARBA00022833"/>
    </source>
</evidence>
<dbReference type="PANTHER" id="PTHR36206:SF4">
    <property type="entry name" value="HYPOTHETICAL CONSERVED PROTEIN (EUROFUNG)-RELATED"/>
    <property type="match status" value="1"/>
</dbReference>
<sequence>MSTPTIGIIVCSQRVPRAGLQITQFVLDTIQKAYPTANLRLIDLATWNLPMYDEPGIPSLITSSDGYTHELTRKWSEEIASHAGFIFVTPQYNWGYPASIKNAIDYLFHEWKGKPGMIVSYGGHGGGKAAQQLYQVLQGLRMQPVEPLVALMFPTKEFTGRAARGVDLGVMEDEGIWKEEREQILTAFQVLAQCVDARIRHVKCDEHQPECLQCVKTGRKCDGYDPNQTNPQAQKRAIVDSIPEAWTKPSTDHRLVLRPGTREERQYVEFFCTRTSRALSGFFDSDLWRYFLPQLSHSEAAVRHAAVALGALHQHVHVVLSKERCDPREKISAQNQQFVIQQYNSAIRHLVAQMSSANQVPHLTLITCCLFVCVEILSGQLKKALDHIEAGLKILQRWENETDGRLQSEGITEELTYMVVRWNIQLSMHGRKMIPLNLRQPDEAQSLGKQECWSDISTARYSLDVLINRTMSFVEAVGIDRKTRGSAWQVRRQQALLQDLDAWLCAFDRLLKRCGRRLKQIDPRGPVLLRIHHRTTRIWLDASLSRDELIFDQLEDDFRAILAYAEELIELNASLDKDALLTVFSLETGLISSLCYTASKCRNPLLRRKAINLLYRGPQKEGLWSMHQHAIIARIIVQIEEAEVAHLPLEQRIPEDRHRVYTARIENRDCRSCQLVLISMPEAADGEWHCRVRNVDFTQIQGGVPNVSTGSGISSEI</sequence>
<dbReference type="InterPro" id="IPR001138">
    <property type="entry name" value="Zn2Cys6_DnaBD"/>
</dbReference>
<dbReference type="VEuPathDB" id="FungiDB:CDV56_103603"/>
<dbReference type="OrthoDB" id="2593732at2759"/>
<protein>
    <recommendedName>
        <fullName evidence="7">Zn(2)-C6 fungal-type domain-containing protein</fullName>
    </recommendedName>
</protein>
<dbReference type="GO" id="GO:0016491">
    <property type="term" value="F:oxidoreductase activity"/>
    <property type="evidence" value="ECO:0007669"/>
    <property type="project" value="InterPro"/>
</dbReference>
<accession>A0A397H4K1</accession>
<dbReference type="SUPFAM" id="SSF52218">
    <property type="entry name" value="Flavoproteins"/>
    <property type="match status" value="1"/>
</dbReference>
<dbReference type="InterPro" id="IPR036864">
    <property type="entry name" value="Zn2-C6_fun-type_DNA-bd_sf"/>
</dbReference>
<keyword evidence="9" id="KW-1185">Reference proteome</keyword>
<keyword evidence="1" id="KW-0479">Metal-binding</keyword>
<dbReference type="PANTHER" id="PTHR36206">
    <property type="entry name" value="ASPERCRYPTIN BIOSYNTHESIS CLUSTER-SPECIFIC TRANSCRIPTION REGULATOR ATNN-RELATED"/>
    <property type="match status" value="1"/>
</dbReference>
<keyword evidence="4" id="KW-0238">DNA-binding</keyword>
<dbReference type="Gene3D" id="4.10.240.10">
    <property type="entry name" value="Zn(2)-C6 fungal-type DNA-binding domain"/>
    <property type="match status" value="1"/>
</dbReference>
<keyword evidence="3" id="KW-0805">Transcription regulation</keyword>
<evidence type="ECO:0000313" key="9">
    <source>
        <dbReference type="Proteomes" id="UP000215305"/>
    </source>
</evidence>
<feature type="domain" description="Zn(2)-C6 fungal-type" evidence="7">
    <location>
        <begin position="193"/>
        <end position="221"/>
    </location>
</feature>
<dbReference type="EMBL" id="NKHU02000073">
    <property type="protein sequence ID" value="RHZ57991.1"/>
    <property type="molecule type" value="Genomic_DNA"/>
</dbReference>
<dbReference type="GeneID" id="38125577"/>
<dbReference type="AlphaFoldDB" id="A0A397H4K1"/>
<dbReference type="GO" id="GO:0008270">
    <property type="term" value="F:zinc ion binding"/>
    <property type="evidence" value="ECO:0007669"/>
    <property type="project" value="InterPro"/>
</dbReference>
<dbReference type="PROSITE" id="PS50048">
    <property type="entry name" value="ZN2_CY6_FUNGAL_2"/>
    <property type="match status" value="1"/>
</dbReference>
<reference evidence="8" key="1">
    <citation type="submission" date="2018-08" db="EMBL/GenBank/DDBJ databases">
        <title>Draft genome sequence of azole-resistant Aspergillus thermomutatus (Neosartorya pseudofischeri) strain HMR AF 39, isolated from a human nasal aspirate.</title>
        <authorList>
            <person name="Parent-Michaud M."/>
            <person name="Dufresne P.J."/>
            <person name="Fournier E."/>
            <person name="Martineau C."/>
            <person name="Moreira S."/>
            <person name="Perkins V."/>
            <person name="De Repentigny L."/>
            <person name="Dufresne S.F."/>
        </authorList>
    </citation>
    <scope>NUCLEOTIDE SEQUENCE [LARGE SCALE GENOMIC DNA]</scope>
    <source>
        <strain evidence="8">HMR AF 39</strain>
    </source>
</reference>
<name>A0A397H4K1_ASPTH</name>
<dbReference type="Pfam" id="PF11951">
    <property type="entry name" value="Fungal_trans_2"/>
    <property type="match status" value="1"/>
</dbReference>
<evidence type="ECO:0000256" key="1">
    <source>
        <dbReference type="ARBA" id="ARBA00022723"/>
    </source>
</evidence>
<evidence type="ECO:0000256" key="4">
    <source>
        <dbReference type="ARBA" id="ARBA00023125"/>
    </source>
</evidence>
<dbReference type="SUPFAM" id="SSF57701">
    <property type="entry name" value="Zn2/Cys6 DNA-binding domain"/>
    <property type="match status" value="1"/>
</dbReference>
<dbReference type="STRING" id="41047.A0A397H4K1"/>
<dbReference type="RefSeq" id="XP_026615244.1">
    <property type="nucleotide sequence ID" value="XM_026757222.1"/>
</dbReference>
<keyword evidence="5" id="KW-0804">Transcription</keyword>
<evidence type="ECO:0000256" key="3">
    <source>
        <dbReference type="ARBA" id="ARBA00023015"/>
    </source>
</evidence>
<dbReference type="InterPro" id="IPR029039">
    <property type="entry name" value="Flavoprotein-like_sf"/>
</dbReference>
<evidence type="ECO:0000256" key="6">
    <source>
        <dbReference type="ARBA" id="ARBA00023242"/>
    </source>
</evidence>
<evidence type="ECO:0000259" key="7">
    <source>
        <dbReference type="PROSITE" id="PS50048"/>
    </source>
</evidence>
<dbReference type="CDD" id="cd00067">
    <property type="entry name" value="GAL4"/>
    <property type="match status" value="1"/>
</dbReference>
<evidence type="ECO:0000313" key="8">
    <source>
        <dbReference type="EMBL" id="RHZ57991.1"/>
    </source>
</evidence>
<dbReference type="GO" id="GO:0000981">
    <property type="term" value="F:DNA-binding transcription factor activity, RNA polymerase II-specific"/>
    <property type="evidence" value="ECO:0007669"/>
    <property type="project" value="InterPro"/>
</dbReference>
<gene>
    <name evidence="8" type="ORF">CDV56_103603</name>
</gene>
<organism evidence="8 9">
    <name type="scientific">Aspergillus thermomutatus</name>
    <name type="common">Neosartorya pseudofischeri</name>
    <dbReference type="NCBI Taxonomy" id="41047"/>
    <lineage>
        <taxon>Eukaryota</taxon>
        <taxon>Fungi</taxon>
        <taxon>Dikarya</taxon>
        <taxon>Ascomycota</taxon>
        <taxon>Pezizomycotina</taxon>
        <taxon>Eurotiomycetes</taxon>
        <taxon>Eurotiomycetidae</taxon>
        <taxon>Eurotiales</taxon>
        <taxon>Aspergillaceae</taxon>
        <taxon>Aspergillus</taxon>
        <taxon>Aspergillus subgen. Fumigati</taxon>
    </lineage>
</organism>